<evidence type="ECO:0000256" key="7">
    <source>
        <dbReference type="ARBA" id="ARBA00023180"/>
    </source>
</evidence>
<keyword evidence="5" id="KW-0378">Hydrolase</keyword>
<dbReference type="Proteomes" id="UP000016922">
    <property type="component" value="Unassembled WGS sequence"/>
</dbReference>
<keyword evidence="6" id="KW-1015">Disulfide bond</keyword>
<organism evidence="9 10">
    <name type="scientific">Glarea lozoyensis (strain ATCC 20868 / MF5171)</name>
    <dbReference type="NCBI Taxonomy" id="1116229"/>
    <lineage>
        <taxon>Eukaryota</taxon>
        <taxon>Fungi</taxon>
        <taxon>Dikarya</taxon>
        <taxon>Ascomycota</taxon>
        <taxon>Pezizomycotina</taxon>
        <taxon>Leotiomycetes</taxon>
        <taxon>Helotiales</taxon>
        <taxon>Helotiaceae</taxon>
        <taxon>Glarea</taxon>
    </lineage>
</organism>
<dbReference type="GO" id="GO:0004519">
    <property type="term" value="F:endonuclease activity"/>
    <property type="evidence" value="ECO:0007669"/>
    <property type="project" value="UniProtKB-KW"/>
</dbReference>
<dbReference type="OrthoDB" id="441446at2759"/>
<feature type="chain" id="PRO_5004508148" evidence="8">
    <location>
        <begin position="20"/>
        <end position="291"/>
    </location>
</feature>
<evidence type="ECO:0000313" key="9">
    <source>
        <dbReference type="EMBL" id="EPE28451.1"/>
    </source>
</evidence>
<evidence type="ECO:0000256" key="4">
    <source>
        <dbReference type="ARBA" id="ARBA00022759"/>
    </source>
</evidence>
<dbReference type="PANTHER" id="PTHR33146">
    <property type="entry name" value="ENDONUCLEASE 4"/>
    <property type="match status" value="1"/>
</dbReference>
<dbReference type="KEGG" id="glz:GLAREA_09572"/>
<dbReference type="Gene3D" id="1.10.575.10">
    <property type="entry name" value="P1 Nuclease"/>
    <property type="match status" value="1"/>
</dbReference>
<dbReference type="InterPro" id="IPR008947">
    <property type="entry name" value="PLipase_C/P1_nuclease_dom_sf"/>
</dbReference>
<dbReference type="GO" id="GO:0006308">
    <property type="term" value="P:DNA catabolic process"/>
    <property type="evidence" value="ECO:0007669"/>
    <property type="project" value="InterPro"/>
</dbReference>
<dbReference type="RefSeq" id="XP_008084359.1">
    <property type="nucleotide sequence ID" value="XM_008086168.1"/>
</dbReference>
<feature type="signal peptide" evidence="8">
    <location>
        <begin position="1"/>
        <end position="19"/>
    </location>
</feature>
<dbReference type="GO" id="GO:0016788">
    <property type="term" value="F:hydrolase activity, acting on ester bonds"/>
    <property type="evidence" value="ECO:0007669"/>
    <property type="project" value="InterPro"/>
</dbReference>
<comment type="similarity">
    <text evidence="1">Belongs to the nuclease type I family.</text>
</comment>
<dbReference type="GO" id="GO:0046872">
    <property type="term" value="F:metal ion binding"/>
    <property type="evidence" value="ECO:0007669"/>
    <property type="project" value="UniProtKB-KW"/>
</dbReference>
<evidence type="ECO:0000256" key="1">
    <source>
        <dbReference type="ARBA" id="ARBA00009547"/>
    </source>
</evidence>
<reference evidence="9 10" key="1">
    <citation type="journal article" date="2013" name="BMC Genomics">
        <title>Genomics-driven discovery of the pneumocandin biosynthetic gene cluster in the fungus Glarea lozoyensis.</title>
        <authorList>
            <person name="Chen L."/>
            <person name="Yue Q."/>
            <person name="Zhang X."/>
            <person name="Xiang M."/>
            <person name="Wang C."/>
            <person name="Li S."/>
            <person name="Che Y."/>
            <person name="Ortiz-Lopez F.J."/>
            <person name="Bills G.F."/>
            <person name="Liu X."/>
            <person name="An Z."/>
        </authorList>
    </citation>
    <scope>NUCLEOTIDE SEQUENCE [LARGE SCALE GENOMIC DNA]</scope>
    <source>
        <strain evidence="10">ATCC 20868 / MF5171</strain>
    </source>
</reference>
<dbReference type="CDD" id="cd11010">
    <property type="entry name" value="S1-P1_nuclease"/>
    <property type="match status" value="1"/>
</dbReference>
<dbReference type="GeneID" id="19468619"/>
<evidence type="ECO:0000256" key="5">
    <source>
        <dbReference type="ARBA" id="ARBA00022801"/>
    </source>
</evidence>
<sequence>MKLQAVTPVILTLLPVTTAWGTLGHTTVAYIASNLVTPPTTLLFQDLLYNSSEHYLARVATWADSFRYTSAGRFSAKLHYIDAQDDPPERCGVQMKRDCGEGCIIGGIGNYTRLLLDPSTPRGLRNMAAKFIVHFLGDIHQPLHTESLLRGGNSIAVLFNTHITNLHHVWDTSIPESHVGGYSLPFAQSWAANLTDSILYGRYKTQAESEWLKGMSLGDPEGSALIWAGESNAFVCSTVLPEGKEGVEGVELSGKYFENAVPAVESLVARAGFRLAEWLDLIALGVERDEL</sequence>
<gene>
    <name evidence="9" type="ORF">GLAREA_09572</name>
</gene>
<proteinExistence type="inferred from homology"/>
<dbReference type="AlphaFoldDB" id="S3D8X2"/>
<dbReference type="PANTHER" id="PTHR33146:SF26">
    <property type="entry name" value="ENDONUCLEASE 4"/>
    <property type="match status" value="1"/>
</dbReference>
<dbReference type="HOGENOM" id="CLU_044365_0_0_1"/>
<evidence type="ECO:0000256" key="8">
    <source>
        <dbReference type="SAM" id="SignalP"/>
    </source>
</evidence>
<evidence type="ECO:0000256" key="2">
    <source>
        <dbReference type="ARBA" id="ARBA00022722"/>
    </source>
</evidence>
<evidence type="ECO:0000256" key="3">
    <source>
        <dbReference type="ARBA" id="ARBA00022723"/>
    </source>
</evidence>
<keyword evidence="4" id="KW-0255">Endonuclease</keyword>
<dbReference type="GO" id="GO:0003676">
    <property type="term" value="F:nucleic acid binding"/>
    <property type="evidence" value="ECO:0007669"/>
    <property type="project" value="InterPro"/>
</dbReference>
<dbReference type="eggNOG" id="ENOG502QRXU">
    <property type="taxonomic scope" value="Eukaryota"/>
</dbReference>
<keyword evidence="2" id="KW-0540">Nuclease</keyword>
<protein>
    <submittedName>
        <fullName evidence="9">Phospholipase C/P1 nuclease</fullName>
    </submittedName>
</protein>
<keyword evidence="10" id="KW-1185">Reference proteome</keyword>
<dbReference type="Pfam" id="PF02265">
    <property type="entry name" value="S1-P1_nuclease"/>
    <property type="match status" value="1"/>
</dbReference>
<dbReference type="SUPFAM" id="SSF48537">
    <property type="entry name" value="Phospholipase C/P1 nuclease"/>
    <property type="match status" value="1"/>
</dbReference>
<keyword evidence="7" id="KW-0325">Glycoprotein</keyword>
<dbReference type="OMA" id="QNITGEW"/>
<dbReference type="EMBL" id="KE145368">
    <property type="protein sequence ID" value="EPE28451.1"/>
    <property type="molecule type" value="Genomic_DNA"/>
</dbReference>
<accession>S3D8X2</accession>
<keyword evidence="8" id="KW-0732">Signal</keyword>
<evidence type="ECO:0000313" key="10">
    <source>
        <dbReference type="Proteomes" id="UP000016922"/>
    </source>
</evidence>
<dbReference type="InterPro" id="IPR003154">
    <property type="entry name" value="S1/P1nuclease"/>
</dbReference>
<keyword evidence="3" id="KW-0479">Metal-binding</keyword>
<evidence type="ECO:0000256" key="6">
    <source>
        <dbReference type="ARBA" id="ARBA00023157"/>
    </source>
</evidence>
<name>S3D8X2_GLAL2</name>